<dbReference type="InterPro" id="IPR002048">
    <property type="entry name" value="EF_hand_dom"/>
</dbReference>
<dbReference type="InterPro" id="IPR017927">
    <property type="entry name" value="FAD-bd_FR_type"/>
</dbReference>
<dbReference type="Gene3D" id="2.40.30.10">
    <property type="entry name" value="Translation factors"/>
    <property type="match status" value="1"/>
</dbReference>
<dbReference type="InterPro" id="IPR011992">
    <property type="entry name" value="EF-hand-dom_pair"/>
</dbReference>
<dbReference type="PANTHER" id="PTHR11972">
    <property type="entry name" value="NADPH OXIDASE"/>
    <property type="match status" value="1"/>
</dbReference>
<keyword evidence="6" id="KW-0812">Transmembrane</keyword>
<keyword evidence="1" id="KW-0285">Flavoprotein</keyword>
<feature type="transmembrane region" description="Helical" evidence="6">
    <location>
        <begin position="399"/>
        <end position="422"/>
    </location>
</feature>
<reference evidence="9 10" key="1">
    <citation type="journal article" date="2024" name="Nat. Commun.">
        <title>Phylogenomics reveals the evolutionary origins of lichenization in chlorophyte algae.</title>
        <authorList>
            <person name="Puginier C."/>
            <person name="Libourel C."/>
            <person name="Otte J."/>
            <person name="Skaloud P."/>
            <person name="Haon M."/>
            <person name="Grisel S."/>
            <person name="Petersen M."/>
            <person name="Berrin J.G."/>
            <person name="Delaux P.M."/>
            <person name="Dal Grande F."/>
            <person name="Keller J."/>
        </authorList>
    </citation>
    <scope>NUCLEOTIDE SEQUENCE [LARGE SCALE GENOMIC DNA]</scope>
    <source>
        <strain evidence="9 10">SAG 2523</strain>
    </source>
</reference>
<evidence type="ECO:0000313" key="9">
    <source>
        <dbReference type="EMBL" id="KAK9866611.1"/>
    </source>
</evidence>
<dbReference type="PANTHER" id="PTHR11972:SF153">
    <property type="entry name" value="SUPEROXIDE-GENERATING NADPH OXIDASE HEAVY CHAIN SUBUNIT A"/>
    <property type="match status" value="1"/>
</dbReference>
<evidence type="ECO:0000256" key="3">
    <source>
        <dbReference type="ARBA" id="ARBA00022857"/>
    </source>
</evidence>
<comment type="caution">
    <text evidence="9">The sequence shown here is derived from an EMBL/GenBank/DDBJ whole genome shotgun (WGS) entry which is preliminary data.</text>
</comment>
<feature type="domain" description="FAD-binding FR-type" evidence="8">
    <location>
        <begin position="670"/>
        <end position="780"/>
    </location>
</feature>
<feature type="region of interest" description="Disordered" evidence="5">
    <location>
        <begin position="829"/>
        <end position="858"/>
    </location>
</feature>
<keyword evidence="6" id="KW-0472">Membrane</keyword>
<dbReference type="InterPro" id="IPR039261">
    <property type="entry name" value="FNR_nucleotide-bd"/>
</dbReference>
<name>A0AAW1TDU6_9CHLO</name>
<organism evidence="9 10">
    <name type="scientific">Apatococcus fuscideae</name>
    <dbReference type="NCBI Taxonomy" id="2026836"/>
    <lineage>
        <taxon>Eukaryota</taxon>
        <taxon>Viridiplantae</taxon>
        <taxon>Chlorophyta</taxon>
        <taxon>core chlorophytes</taxon>
        <taxon>Trebouxiophyceae</taxon>
        <taxon>Chlorellales</taxon>
        <taxon>Chlorellaceae</taxon>
        <taxon>Apatococcus</taxon>
    </lineage>
</organism>
<keyword evidence="2" id="KW-0274">FAD</keyword>
<feature type="compositionally biased region" description="Low complexity" evidence="5">
    <location>
        <begin position="25"/>
        <end position="35"/>
    </location>
</feature>
<feature type="transmembrane region" description="Helical" evidence="6">
    <location>
        <begin position="568"/>
        <end position="588"/>
    </location>
</feature>
<evidence type="ECO:0000256" key="4">
    <source>
        <dbReference type="ARBA" id="ARBA00023002"/>
    </source>
</evidence>
<feature type="compositionally biased region" description="Polar residues" evidence="5">
    <location>
        <begin position="60"/>
        <end position="75"/>
    </location>
</feature>
<feature type="domain" description="EF-hand" evidence="7">
    <location>
        <begin position="227"/>
        <end position="262"/>
    </location>
</feature>
<dbReference type="Gene3D" id="3.40.50.80">
    <property type="entry name" value="Nucleotide-binding domain of ferredoxin-NADP reductase (FNR) module"/>
    <property type="match status" value="1"/>
</dbReference>
<keyword evidence="3" id="KW-0521">NADP</keyword>
<keyword evidence="6" id="KW-1133">Transmembrane helix</keyword>
<dbReference type="GO" id="GO:0005509">
    <property type="term" value="F:calcium ion binding"/>
    <property type="evidence" value="ECO:0007669"/>
    <property type="project" value="InterPro"/>
</dbReference>
<evidence type="ECO:0000256" key="2">
    <source>
        <dbReference type="ARBA" id="ARBA00022827"/>
    </source>
</evidence>
<evidence type="ECO:0000256" key="1">
    <source>
        <dbReference type="ARBA" id="ARBA00022630"/>
    </source>
</evidence>
<dbReference type="Pfam" id="PF08030">
    <property type="entry name" value="NAD_binding_6"/>
    <property type="match status" value="1"/>
</dbReference>
<dbReference type="Gene3D" id="1.10.238.10">
    <property type="entry name" value="EF-hand"/>
    <property type="match status" value="1"/>
</dbReference>
<protein>
    <recommendedName>
        <fullName evidence="11">NADPH oxidase</fullName>
    </recommendedName>
</protein>
<dbReference type="PROSITE" id="PS51384">
    <property type="entry name" value="FAD_FR"/>
    <property type="match status" value="1"/>
</dbReference>
<evidence type="ECO:0008006" key="11">
    <source>
        <dbReference type="Google" id="ProtNLM"/>
    </source>
</evidence>
<feature type="transmembrane region" description="Helical" evidence="6">
    <location>
        <begin position="359"/>
        <end position="379"/>
    </location>
</feature>
<feature type="region of interest" description="Disordered" evidence="5">
    <location>
        <begin position="126"/>
        <end position="154"/>
    </location>
</feature>
<evidence type="ECO:0000256" key="6">
    <source>
        <dbReference type="SAM" id="Phobius"/>
    </source>
</evidence>
<dbReference type="AlphaFoldDB" id="A0AAW1TDU6"/>
<dbReference type="InterPro" id="IPR050369">
    <property type="entry name" value="RBOH/FRE"/>
</dbReference>
<gene>
    <name evidence="9" type="ORF">WJX84_002042</name>
</gene>
<evidence type="ECO:0000259" key="8">
    <source>
        <dbReference type="PROSITE" id="PS51384"/>
    </source>
</evidence>
<evidence type="ECO:0000313" key="10">
    <source>
        <dbReference type="Proteomes" id="UP001485043"/>
    </source>
</evidence>
<dbReference type="GO" id="GO:0016491">
    <property type="term" value="F:oxidoreductase activity"/>
    <property type="evidence" value="ECO:0007669"/>
    <property type="project" value="UniProtKB-KW"/>
</dbReference>
<keyword evidence="4" id="KW-0560">Oxidoreductase</keyword>
<dbReference type="SUPFAM" id="SSF63380">
    <property type="entry name" value="Riboflavin synthase domain-like"/>
    <property type="match status" value="1"/>
</dbReference>
<dbReference type="PROSITE" id="PS50222">
    <property type="entry name" value="EF_HAND_2"/>
    <property type="match status" value="1"/>
</dbReference>
<dbReference type="SUPFAM" id="SSF52343">
    <property type="entry name" value="Ferredoxin reductase-like, C-terminal NADP-linked domain"/>
    <property type="match status" value="1"/>
</dbReference>
<proteinExistence type="predicted"/>
<feature type="transmembrane region" description="Helical" evidence="6">
    <location>
        <begin position="528"/>
        <end position="547"/>
    </location>
</feature>
<evidence type="ECO:0000256" key="5">
    <source>
        <dbReference type="SAM" id="MobiDB-lite"/>
    </source>
</evidence>
<dbReference type="CDD" id="cd06186">
    <property type="entry name" value="NOX_Duox_like_FAD_NADP"/>
    <property type="match status" value="1"/>
</dbReference>
<keyword evidence="10" id="KW-1185">Reference proteome</keyword>
<dbReference type="SUPFAM" id="SSF47473">
    <property type="entry name" value="EF-hand"/>
    <property type="match status" value="1"/>
</dbReference>
<feature type="region of interest" description="Disordered" evidence="5">
    <location>
        <begin position="1"/>
        <end position="75"/>
    </location>
</feature>
<dbReference type="InterPro" id="IPR017938">
    <property type="entry name" value="Riboflavin_synthase-like_b-brl"/>
</dbReference>
<dbReference type="InterPro" id="IPR013112">
    <property type="entry name" value="FAD-bd_8"/>
</dbReference>
<dbReference type="EMBL" id="JALJOV010000147">
    <property type="protein sequence ID" value="KAK9866611.1"/>
    <property type="molecule type" value="Genomic_DNA"/>
</dbReference>
<dbReference type="InterPro" id="IPR013121">
    <property type="entry name" value="Fe_red_NAD-bd_6"/>
</dbReference>
<dbReference type="Proteomes" id="UP001485043">
    <property type="component" value="Unassembled WGS sequence"/>
</dbReference>
<evidence type="ECO:0000259" key="7">
    <source>
        <dbReference type="PROSITE" id="PS50222"/>
    </source>
</evidence>
<dbReference type="GO" id="GO:0005886">
    <property type="term" value="C:plasma membrane"/>
    <property type="evidence" value="ECO:0007669"/>
    <property type="project" value="TreeGrafter"/>
</dbReference>
<sequence length="1085" mass="120841">MDSDYAAQGSGNGRHSRHPKPLPSPWLSQPLSSVPRVVPPHSTHDASSPQLPRFPESHTQDSNIRSVGSKLQSSPLARLRADLEERASCTGGLPRQTSHTYHDLQQGLQTLSTLGEEVGTRALARAPSSLPANLGTLRLPTKRSSRPAVGSQSEPAGVGTFIIKRLQSIQSIVQPSKVMSGTRAAELEAFEAEKIALLKEFRKHEGKKGYVSDEELVTAILTLHRDSLENRIAFTFELLDVDMKGALSRSALVSMLKASCSESRISVDDTVAEKLAETFFTHLKKGPHETISKDEFVSLLQDDENLQQSIKLAGVTLKPKASCSDEVEEIKRQTASLARIEKIFVRLYLCFRISHPAKVFWLTIFCLAQVAGFVVAFRMNDFDIKFKALGWAYPIAKASAGAIQVVVALLLFPVARGMLTFIRSTPLKRVIPVDESIRMHKFLAYCFLFWGWLHSLAHFVNSAHATQPGHLRGVYNKLTQHYTTTCMKNSTQADMWARSDLKVAQAPLYPAPSLQPVVGLGDYYAREVQVTGVLLLGIISIGYLWAMKYPRQLKFVKGTVLNRIFNNFTWFYISHLFMTTTVVVLLIIHPWPGVGQLGPAKLNCVLPKESGQVEWIGAASRRGRAPAGCPSAIMTPLWVRRWWLVPCTRMYLVAGVLAFGIERLIRTWRRAAWDVSLSAVKLHAGNIIELRLTNPRRTAAHMARKFNFKPGQYGFLNVPKLSKLEWHPFSITSSPFDDHISFHIEAKGDWTMALQALMRELTGQDAMWTRLGQQLSYQVTEPDVLIAAKSSLGDIEMGDVNPFEEQLALGARATILESQTSQLMLEEKLEEESPDLEAGTPPTYAQGPTRTRAPKISLDGPYGAPAQNYNDYEVLLLVGAGVGITPFASVLRTLVKEYEMAKCTRCGLMNERLFVPKKVYFYWITREQQAPTWFQSTLEAIQSNEEYAKFLDIHVHFSSALAANDLRASIVKVAQNLCHKENGFDVLSGCGMSFPISFGRPDWDTIFADISRKHPGQLVGTFYCGGSVLGKQLKGLCRTWNKAGAPERRSIKLKDGSRANYSDNHIAHASPVIRAARFDFFKESF</sequence>
<accession>A0AAW1TDU6</accession>
<dbReference type="Pfam" id="PF08022">
    <property type="entry name" value="FAD_binding_8"/>
    <property type="match status" value="1"/>
</dbReference>